<dbReference type="PANTHER" id="PTHR21028">
    <property type="entry name" value="SI:CH211-156B7.4"/>
    <property type="match status" value="1"/>
</dbReference>
<dbReference type="PANTHER" id="PTHR21028:SF2">
    <property type="entry name" value="CYTH DOMAIN-CONTAINING PROTEIN"/>
    <property type="match status" value="1"/>
</dbReference>
<dbReference type="CDD" id="cd07890">
    <property type="entry name" value="CYTH-like_AC_IV-like"/>
    <property type="match status" value="1"/>
</dbReference>
<dbReference type="eggNOG" id="COG1437">
    <property type="taxonomic scope" value="Bacteria"/>
</dbReference>
<dbReference type="InterPro" id="IPR023577">
    <property type="entry name" value="CYTH_domain"/>
</dbReference>
<gene>
    <name evidence="2" type="ORF">OOA_03999</name>
</gene>
<dbReference type="AlphaFoldDB" id="K8WTT8"/>
<evidence type="ECO:0000313" key="3">
    <source>
        <dbReference type="Proteomes" id="UP000009336"/>
    </source>
</evidence>
<reference evidence="2 3" key="1">
    <citation type="journal article" date="2012" name="BMC Genomics">
        <title>Comparative genomics of bacteria in the genus Providencia isolated from wild Drosophila melanogaster.</title>
        <authorList>
            <person name="Galac M.R."/>
            <person name="Lazzaro B.P."/>
        </authorList>
    </citation>
    <scope>NUCLEOTIDE SEQUENCE [LARGE SCALE GENOMIC DNA]</scope>
    <source>
        <strain evidence="2 3">DSM 19968</strain>
    </source>
</reference>
<dbReference type="SMART" id="SM01118">
    <property type="entry name" value="CYTH"/>
    <property type="match status" value="1"/>
</dbReference>
<evidence type="ECO:0000259" key="1">
    <source>
        <dbReference type="PROSITE" id="PS51707"/>
    </source>
</evidence>
<dbReference type="RefSeq" id="WP_008910839.1">
    <property type="nucleotide sequence ID" value="NZ_KB233222.1"/>
</dbReference>
<dbReference type="OrthoDB" id="8443111at2"/>
<dbReference type="SUPFAM" id="SSF55154">
    <property type="entry name" value="CYTH-like phosphatases"/>
    <property type="match status" value="1"/>
</dbReference>
<proteinExistence type="predicted"/>
<dbReference type="InterPro" id="IPR033469">
    <property type="entry name" value="CYTH-like_dom_sf"/>
</dbReference>
<sequence length="185" mass="21180">MSQHFDGKYEAEIKFKLPNHEAFLQQIMADGAEIFTENNSEVDYFFDGPDGQLNQQNISMSVREMSPSGIKLWIVKGPDSSECKAINIDDCTHVKNMLTTLGYKCNLTTSKIRSIYFLNDAHITIDHLANIGWFAEFAMMTNDDSQLSLLTEQMMSLARQYGFSEELIEKRSYKQMHIAHAYSVK</sequence>
<evidence type="ECO:0000313" key="2">
    <source>
        <dbReference type="EMBL" id="EKT63993.1"/>
    </source>
</evidence>
<dbReference type="PATRIC" id="fig|1141662.3.peg.811"/>
<dbReference type="InterPro" id="IPR008173">
    <property type="entry name" value="Adenylyl_cyclase_CyaB"/>
</dbReference>
<dbReference type="NCBIfam" id="TIGR00318">
    <property type="entry name" value="cyaB"/>
    <property type="match status" value="1"/>
</dbReference>
<organism evidence="2 3">
    <name type="scientific">Providencia burhodogranariea DSM 19968</name>
    <dbReference type="NCBI Taxonomy" id="1141662"/>
    <lineage>
        <taxon>Bacteria</taxon>
        <taxon>Pseudomonadati</taxon>
        <taxon>Pseudomonadota</taxon>
        <taxon>Gammaproteobacteria</taxon>
        <taxon>Enterobacterales</taxon>
        <taxon>Morganellaceae</taxon>
        <taxon>Providencia</taxon>
    </lineage>
</organism>
<dbReference type="STRING" id="1141662.OOA_03999"/>
<name>K8WTT8_9GAMM</name>
<dbReference type="Proteomes" id="UP000009336">
    <property type="component" value="Unassembled WGS sequence"/>
</dbReference>
<dbReference type="HOGENOM" id="CLU_105244_3_0_6"/>
<dbReference type="EMBL" id="AKKL01000012">
    <property type="protein sequence ID" value="EKT63993.1"/>
    <property type="molecule type" value="Genomic_DNA"/>
</dbReference>
<accession>K8WTT8</accession>
<dbReference type="Gene3D" id="2.40.320.10">
    <property type="entry name" value="Hypothetical Protein Pfu-838710-001"/>
    <property type="match status" value="1"/>
</dbReference>
<dbReference type="PROSITE" id="PS51707">
    <property type="entry name" value="CYTH"/>
    <property type="match status" value="1"/>
</dbReference>
<keyword evidence="3" id="KW-1185">Reference proteome</keyword>
<dbReference type="Pfam" id="PF01928">
    <property type="entry name" value="CYTH"/>
    <property type="match status" value="1"/>
</dbReference>
<comment type="caution">
    <text evidence="2">The sequence shown here is derived from an EMBL/GenBank/DDBJ whole genome shotgun (WGS) entry which is preliminary data.</text>
</comment>
<protein>
    <submittedName>
        <fullName evidence="2">Putative adenylyl cyclase CyaB</fullName>
    </submittedName>
</protein>
<feature type="domain" description="CYTH" evidence="1">
    <location>
        <begin position="8"/>
        <end position="179"/>
    </location>
</feature>